<gene>
    <name evidence="2" type="ORF">GCM10022210_11380</name>
</gene>
<accession>A0ABP7PGA3</accession>
<sequence length="203" mass="23788">MRQLKNDLPAWYDQLREKYPVVTLDEWQLLHSMASVKHIKKGEPLLRYGYIARHAAFIISGTFKFSILDEEGEEKIVKFGFQNDFLANCESYNKKAASAISIVAIEDAVVLRINIKRIQPLYSLHINLFRVNIQLIEELMAQQSEHQQILSLRSPLQRYKFLMENRPLIIQKISLTNIARYLYTSREALSRAKLFLHKRPQSL</sequence>
<name>A0ABP7PGA3_9SPHI</name>
<evidence type="ECO:0000313" key="3">
    <source>
        <dbReference type="Proteomes" id="UP001500742"/>
    </source>
</evidence>
<dbReference type="InterPro" id="IPR000595">
    <property type="entry name" value="cNMP-bd_dom"/>
</dbReference>
<organism evidence="2 3">
    <name type="scientific">Mucilaginibacter dorajii</name>
    <dbReference type="NCBI Taxonomy" id="692994"/>
    <lineage>
        <taxon>Bacteria</taxon>
        <taxon>Pseudomonadati</taxon>
        <taxon>Bacteroidota</taxon>
        <taxon>Sphingobacteriia</taxon>
        <taxon>Sphingobacteriales</taxon>
        <taxon>Sphingobacteriaceae</taxon>
        <taxon>Mucilaginibacter</taxon>
    </lineage>
</organism>
<protein>
    <recommendedName>
        <fullName evidence="1">Cyclic nucleotide-binding domain-containing protein</fullName>
    </recommendedName>
</protein>
<dbReference type="EMBL" id="BAAAZC010000008">
    <property type="protein sequence ID" value="GAA3964700.1"/>
    <property type="molecule type" value="Genomic_DNA"/>
</dbReference>
<dbReference type="SUPFAM" id="SSF51206">
    <property type="entry name" value="cAMP-binding domain-like"/>
    <property type="match status" value="1"/>
</dbReference>
<feature type="domain" description="Cyclic nucleotide-binding" evidence="1">
    <location>
        <begin position="28"/>
        <end position="121"/>
    </location>
</feature>
<comment type="caution">
    <text evidence="2">The sequence shown here is derived from an EMBL/GenBank/DDBJ whole genome shotgun (WGS) entry which is preliminary data.</text>
</comment>
<evidence type="ECO:0000259" key="1">
    <source>
        <dbReference type="PROSITE" id="PS50042"/>
    </source>
</evidence>
<dbReference type="Gene3D" id="2.60.120.10">
    <property type="entry name" value="Jelly Rolls"/>
    <property type="match status" value="1"/>
</dbReference>
<dbReference type="RefSeq" id="WP_259092361.1">
    <property type="nucleotide sequence ID" value="NZ_BAAAZC010000008.1"/>
</dbReference>
<dbReference type="Pfam" id="PF00027">
    <property type="entry name" value="cNMP_binding"/>
    <property type="match status" value="1"/>
</dbReference>
<proteinExistence type="predicted"/>
<dbReference type="InterPro" id="IPR018490">
    <property type="entry name" value="cNMP-bd_dom_sf"/>
</dbReference>
<reference evidence="3" key="1">
    <citation type="journal article" date="2019" name="Int. J. Syst. Evol. Microbiol.">
        <title>The Global Catalogue of Microorganisms (GCM) 10K type strain sequencing project: providing services to taxonomists for standard genome sequencing and annotation.</title>
        <authorList>
            <consortium name="The Broad Institute Genomics Platform"/>
            <consortium name="The Broad Institute Genome Sequencing Center for Infectious Disease"/>
            <person name="Wu L."/>
            <person name="Ma J."/>
        </authorList>
    </citation>
    <scope>NUCLEOTIDE SEQUENCE [LARGE SCALE GENOMIC DNA]</scope>
    <source>
        <strain evidence="3">JCM 16601</strain>
    </source>
</reference>
<dbReference type="PROSITE" id="PS50042">
    <property type="entry name" value="CNMP_BINDING_3"/>
    <property type="match status" value="1"/>
</dbReference>
<dbReference type="InterPro" id="IPR014710">
    <property type="entry name" value="RmlC-like_jellyroll"/>
</dbReference>
<keyword evidence="3" id="KW-1185">Reference proteome</keyword>
<dbReference type="Proteomes" id="UP001500742">
    <property type="component" value="Unassembled WGS sequence"/>
</dbReference>
<evidence type="ECO:0000313" key="2">
    <source>
        <dbReference type="EMBL" id="GAA3964700.1"/>
    </source>
</evidence>
<dbReference type="CDD" id="cd00038">
    <property type="entry name" value="CAP_ED"/>
    <property type="match status" value="1"/>
</dbReference>